<organism evidence="3 4">
    <name type="scientific">Rotaria socialis</name>
    <dbReference type="NCBI Taxonomy" id="392032"/>
    <lineage>
        <taxon>Eukaryota</taxon>
        <taxon>Metazoa</taxon>
        <taxon>Spiralia</taxon>
        <taxon>Gnathifera</taxon>
        <taxon>Rotifera</taxon>
        <taxon>Eurotatoria</taxon>
        <taxon>Bdelloidea</taxon>
        <taxon>Philodinida</taxon>
        <taxon>Philodinidae</taxon>
        <taxon>Rotaria</taxon>
    </lineage>
</organism>
<accession>A0A822DH25</accession>
<keyword evidence="5" id="KW-1185">Reference proteome</keyword>
<dbReference type="EMBL" id="CAJOBR010061022">
    <property type="protein sequence ID" value="CAF5072445.1"/>
    <property type="molecule type" value="Genomic_DNA"/>
</dbReference>
<gene>
    <name evidence="3" type="ORF">QYT958_LOCUS43356</name>
    <name evidence="1" type="ORF">UJA718_LOCUS34762</name>
    <name evidence="2" type="ORF">UJA718_LOCUS44767</name>
</gene>
<reference evidence="3" key="1">
    <citation type="submission" date="2021-02" db="EMBL/GenBank/DDBJ databases">
        <authorList>
            <person name="Nowell W R."/>
        </authorList>
    </citation>
    <scope>NUCLEOTIDE SEQUENCE</scope>
</reference>
<evidence type="ECO:0000313" key="3">
    <source>
        <dbReference type="EMBL" id="CAF5072445.1"/>
    </source>
</evidence>
<protein>
    <submittedName>
        <fullName evidence="3">Uncharacterized protein</fullName>
    </submittedName>
</protein>
<comment type="caution">
    <text evidence="3">The sequence shown here is derived from an EMBL/GenBank/DDBJ whole genome shotgun (WGS) entry which is preliminary data.</text>
</comment>
<evidence type="ECO:0000313" key="2">
    <source>
        <dbReference type="EMBL" id="CAF4882846.1"/>
    </source>
</evidence>
<evidence type="ECO:0000313" key="5">
    <source>
        <dbReference type="Proteomes" id="UP000663873"/>
    </source>
</evidence>
<name>A0A822DH25_9BILA</name>
<dbReference type="Proteomes" id="UP000663848">
    <property type="component" value="Unassembled WGS sequence"/>
</dbReference>
<evidence type="ECO:0000313" key="1">
    <source>
        <dbReference type="EMBL" id="CAF4671195.1"/>
    </source>
</evidence>
<dbReference type="EMBL" id="CAJOBP010070929">
    <property type="protein sequence ID" value="CAF4882846.1"/>
    <property type="molecule type" value="Genomic_DNA"/>
</dbReference>
<dbReference type="Proteomes" id="UP000663873">
    <property type="component" value="Unassembled WGS sequence"/>
</dbReference>
<dbReference type="EMBL" id="CAJOBP010031779">
    <property type="protein sequence ID" value="CAF4671195.1"/>
    <property type="molecule type" value="Genomic_DNA"/>
</dbReference>
<feature type="non-terminal residue" evidence="3">
    <location>
        <position position="1"/>
    </location>
</feature>
<dbReference type="AlphaFoldDB" id="A0A822DH25"/>
<proteinExistence type="predicted"/>
<evidence type="ECO:0000313" key="4">
    <source>
        <dbReference type="Proteomes" id="UP000663848"/>
    </source>
</evidence>
<sequence length="63" mass="7110">VAELKTRLTTHGENIPKGVRKADLIALLIKLETNLLKERKETETTVKVDIAAISTSRITRRKK</sequence>